<keyword evidence="3" id="KW-1185">Reference proteome</keyword>
<protein>
    <submittedName>
        <fullName evidence="2">Uncharacterized protein</fullName>
    </submittedName>
</protein>
<sequence>MEVSPGNLPFPNPRRALKRSASTASLPTPPRTHRRHKRGRSRGDCDSDSGDEAALENQGSALLSSDEEEDELPRFDQRSRKKQRLSRSRGEGGDEEAFWLAGPDPETRRQQDRDQGLLSDTDKEEEAHDVQSSSAPLLYRKSLKRTHSEASNGLASPPPSHRKLQTQAPITPPAGTPKPSTSSTLLQTQPASPPKTPRKQIGSRKGLKSPQFPIISDSPDNPFYVVPGSPSPGEESESPRVDSVSPRTPGTGHLERPTVTYVFRGVRREYHNPLYDHKKNRPLSPPPQSLLPIEHPDYSPPVGCKPTVLFPGAPKGKRPARAKGDLADNASTSTGLRRSPRRKKAIIGDSDDENELQGRVTEEEETMIKPRKLNFGLSKNTSTKAKAKAAAGNDDLF</sequence>
<feature type="region of interest" description="Disordered" evidence="1">
    <location>
        <begin position="272"/>
        <end position="397"/>
    </location>
</feature>
<comment type="caution">
    <text evidence="2">The sequence shown here is derived from an EMBL/GenBank/DDBJ whole genome shotgun (WGS) entry which is preliminary data.</text>
</comment>
<organism evidence="2 3">
    <name type="scientific">Leucocoprinus leucothites</name>
    <dbReference type="NCBI Taxonomy" id="201217"/>
    <lineage>
        <taxon>Eukaryota</taxon>
        <taxon>Fungi</taxon>
        <taxon>Dikarya</taxon>
        <taxon>Basidiomycota</taxon>
        <taxon>Agaricomycotina</taxon>
        <taxon>Agaricomycetes</taxon>
        <taxon>Agaricomycetidae</taxon>
        <taxon>Agaricales</taxon>
        <taxon>Agaricineae</taxon>
        <taxon>Agaricaceae</taxon>
        <taxon>Leucocoprinus</taxon>
    </lineage>
</organism>
<dbReference type="Proteomes" id="UP000559027">
    <property type="component" value="Unassembled WGS sequence"/>
</dbReference>
<dbReference type="AlphaFoldDB" id="A0A8H5CX91"/>
<dbReference type="EMBL" id="JAACJO010000017">
    <property type="protein sequence ID" value="KAF5349263.1"/>
    <property type="molecule type" value="Genomic_DNA"/>
</dbReference>
<feature type="compositionally biased region" description="Basic residues" evidence="1">
    <location>
        <begin position="196"/>
        <end position="207"/>
    </location>
</feature>
<gene>
    <name evidence="2" type="ORF">D9756_009469</name>
</gene>
<evidence type="ECO:0000313" key="2">
    <source>
        <dbReference type="EMBL" id="KAF5349263.1"/>
    </source>
</evidence>
<feature type="compositionally biased region" description="Polar residues" evidence="1">
    <location>
        <begin position="178"/>
        <end position="190"/>
    </location>
</feature>
<name>A0A8H5CX91_9AGAR</name>
<evidence type="ECO:0000313" key="3">
    <source>
        <dbReference type="Proteomes" id="UP000559027"/>
    </source>
</evidence>
<feature type="region of interest" description="Disordered" evidence="1">
    <location>
        <begin position="1"/>
        <end position="260"/>
    </location>
</feature>
<dbReference type="OrthoDB" id="3364608at2759"/>
<feature type="compositionally biased region" description="Basic residues" evidence="1">
    <location>
        <begin position="31"/>
        <end position="40"/>
    </location>
</feature>
<proteinExistence type="predicted"/>
<accession>A0A8H5CX91</accession>
<evidence type="ECO:0000256" key="1">
    <source>
        <dbReference type="SAM" id="MobiDB-lite"/>
    </source>
</evidence>
<reference evidence="2 3" key="1">
    <citation type="journal article" date="2020" name="ISME J.">
        <title>Uncovering the hidden diversity of litter-decomposition mechanisms in mushroom-forming fungi.</title>
        <authorList>
            <person name="Floudas D."/>
            <person name="Bentzer J."/>
            <person name="Ahren D."/>
            <person name="Johansson T."/>
            <person name="Persson P."/>
            <person name="Tunlid A."/>
        </authorList>
    </citation>
    <scope>NUCLEOTIDE SEQUENCE [LARGE SCALE GENOMIC DNA]</scope>
    <source>
        <strain evidence="2 3">CBS 146.42</strain>
    </source>
</reference>
<feature type="compositionally biased region" description="Basic and acidic residues" evidence="1">
    <location>
        <begin position="105"/>
        <end position="115"/>
    </location>
</feature>